<dbReference type="OrthoDB" id="9784686at2"/>
<dbReference type="InterPro" id="IPR036249">
    <property type="entry name" value="Thioredoxin-like_sf"/>
</dbReference>
<name>A0A553UKV2_9DEIO</name>
<keyword evidence="2 6" id="KW-0732">Signal</keyword>
<dbReference type="Gene3D" id="3.40.30.10">
    <property type="entry name" value="Glutaredoxin"/>
    <property type="match status" value="1"/>
</dbReference>
<accession>A0A553UKV2</accession>
<dbReference type="GO" id="GO:0016491">
    <property type="term" value="F:oxidoreductase activity"/>
    <property type="evidence" value="ECO:0007669"/>
    <property type="project" value="UniProtKB-KW"/>
</dbReference>
<feature type="signal peptide" evidence="6">
    <location>
        <begin position="1"/>
        <end position="21"/>
    </location>
</feature>
<dbReference type="PROSITE" id="PS51352">
    <property type="entry name" value="THIOREDOXIN_2"/>
    <property type="match status" value="1"/>
</dbReference>
<dbReference type="PANTHER" id="PTHR13887">
    <property type="entry name" value="GLUTATHIONE S-TRANSFERASE KAPPA"/>
    <property type="match status" value="1"/>
</dbReference>
<comment type="similarity">
    <text evidence="1">Belongs to the thioredoxin family. DsbA subfamily.</text>
</comment>
<keyword evidence="9" id="KW-1185">Reference proteome</keyword>
<evidence type="ECO:0000313" key="9">
    <source>
        <dbReference type="Proteomes" id="UP000316092"/>
    </source>
</evidence>
<sequence length="332" mass="35192">MIRFARFISLSLALLGGAALAQVGNLSTSLDGNPLLSAYVKSGNTLIAPDGTQITLVSRGSYLAGATVTLPTPDAAKAGQLLGVLSGYGDGLATPYAGYLGNPQVKPQMSTPAGMTISAEQYQVTTKQMGQRLQFSLKLAEVPSKVFISTANTLGPSKSAVVLRLFSDFQCPFCQQFEQQAWPALQADLQKTYGNTLRFEFHQFPLEQIHPNARAAAEASECAAAQGQFWAYKDALFDTPNWTAWTKAANPNPNFIALATRLASGKANTFSGDTFKTCLANRGGKANVDAGLQEALAAGVNATPTLFVNGYKVSNPSDIAAVKRLIQFVLGK</sequence>
<evidence type="ECO:0000256" key="1">
    <source>
        <dbReference type="ARBA" id="ARBA00005791"/>
    </source>
</evidence>
<keyword evidence="4" id="KW-1015">Disulfide bond</keyword>
<evidence type="ECO:0000256" key="4">
    <source>
        <dbReference type="ARBA" id="ARBA00023157"/>
    </source>
</evidence>
<reference evidence="8 9" key="1">
    <citation type="submission" date="2019-07" db="EMBL/GenBank/DDBJ databases">
        <title>Deinococcus detaillus sp. nov., isolated from humus soil in Antarctica.</title>
        <authorList>
            <person name="Zhang K."/>
        </authorList>
    </citation>
    <scope>NUCLEOTIDE SEQUENCE [LARGE SCALE GENOMIC DNA]</scope>
    <source>
        <strain evidence="8 9">H1</strain>
    </source>
</reference>
<feature type="domain" description="Thioredoxin" evidence="7">
    <location>
        <begin position="113"/>
        <end position="331"/>
    </location>
</feature>
<dbReference type="CDD" id="cd02972">
    <property type="entry name" value="DsbA_family"/>
    <property type="match status" value="1"/>
</dbReference>
<evidence type="ECO:0000256" key="5">
    <source>
        <dbReference type="ARBA" id="ARBA00023284"/>
    </source>
</evidence>
<protein>
    <submittedName>
        <fullName evidence="8">DsbA family protein</fullName>
    </submittedName>
</protein>
<evidence type="ECO:0000313" key="8">
    <source>
        <dbReference type="EMBL" id="TSA80827.1"/>
    </source>
</evidence>
<dbReference type="Pfam" id="PF13462">
    <property type="entry name" value="Thioredoxin_4"/>
    <property type="match status" value="1"/>
</dbReference>
<dbReference type="InterPro" id="IPR012336">
    <property type="entry name" value="Thioredoxin-like_fold"/>
</dbReference>
<dbReference type="InterPro" id="IPR013766">
    <property type="entry name" value="Thioredoxin_domain"/>
</dbReference>
<evidence type="ECO:0000256" key="3">
    <source>
        <dbReference type="ARBA" id="ARBA00023002"/>
    </source>
</evidence>
<keyword evidence="3" id="KW-0560">Oxidoreductase</keyword>
<dbReference type="RefSeq" id="WP_143721790.1">
    <property type="nucleotide sequence ID" value="NZ_VKDB01000026.1"/>
</dbReference>
<dbReference type="Proteomes" id="UP000316092">
    <property type="component" value="Unassembled WGS sequence"/>
</dbReference>
<dbReference type="PANTHER" id="PTHR13887:SF14">
    <property type="entry name" value="DISULFIDE BOND FORMATION PROTEIN D"/>
    <property type="match status" value="1"/>
</dbReference>
<evidence type="ECO:0000256" key="2">
    <source>
        <dbReference type="ARBA" id="ARBA00022729"/>
    </source>
</evidence>
<evidence type="ECO:0000259" key="7">
    <source>
        <dbReference type="PROSITE" id="PS51352"/>
    </source>
</evidence>
<dbReference type="SUPFAM" id="SSF52833">
    <property type="entry name" value="Thioredoxin-like"/>
    <property type="match status" value="1"/>
</dbReference>
<evidence type="ECO:0000256" key="6">
    <source>
        <dbReference type="SAM" id="SignalP"/>
    </source>
</evidence>
<proteinExistence type="inferred from homology"/>
<organism evidence="8 9">
    <name type="scientific">Deinococcus detaillensis</name>
    <dbReference type="NCBI Taxonomy" id="2592048"/>
    <lineage>
        <taxon>Bacteria</taxon>
        <taxon>Thermotogati</taxon>
        <taxon>Deinococcota</taxon>
        <taxon>Deinococci</taxon>
        <taxon>Deinococcales</taxon>
        <taxon>Deinococcaceae</taxon>
        <taxon>Deinococcus</taxon>
    </lineage>
</organism>
<comment type="caution">
    <text evidence="8">The sequence shown here is derived from an EMBL/GenBank/DDBJ whole genome shotgun (WGS) entry which is preliminary data.</text>
</comment>
<dbReference type="AlphaFoldDB" id="A0A553UKV2"/>
<keyword evidence="5" id="KW-0676">Redox-active center</keyword>
<dbReference type="EMBL" id="VKDB01000026">
    <property type="protein sequence ID" value="TSA80827.1"/>
    <property type="molecule type" value="Genomic_DNA"/>
</dbReference>
<gene>
    <name evidence="8" type="ORF">FNU79_15965</name>
</gene>
<feature type="chain" id="PRO_5021804287" evidence="6">
    <location>
        <begin position="22"/>
        <end position="332"/>
    </location>
</feature>